<organism evidence="1 2">
    <name type="scientific">Xenopus laevis</name>
    <name type="common">African clawed frog</name>
    <dbReference type="NCBI Taxonomy" id="8355"/>
    <lineage>
        <taxon>Eukaryota</taxon>
        <taxon>Metazoa</taxon>
        <taxon>Chordata</taxon>
        <taxon>Craniata</taxon>
        <taxon>Vertebrata</taxon>
        <taxon>Euteleostomi</taxon>
        <taxon>Amphibia</taxon>
        <taxon>Batrachia</taxon>
        <taxon>Anura</taxon>
        <taxon>Pipoidea</taxon>
        <taxon>Pipidae</taxon>
        <taxon>Xenopodinae</taxon>
        <taxon>Xenopus</taxon>
        <taxon>Xenopus</taxon>
    </lineage>
</organism>
<dbReference type="AlphaFoldDB" id="A0A1L8GCI2"/>
<dbReference type="Proteomes" id="UP000186698">
    <property type="component" value="Chromosome 5L"/>
</dbReference>
<dbReference type="Bgee" id="108717276">
    <property type="expression patterns" value="Expressed in testis and 7 other cell types or tissues"/>
</dbReference>
<accession>A0A1L8GCI2</accession>
<dbReference type="InterPro" id="IPR015943">
    <property type="entry name" value="WD40/YVTN_repeat-like_dom_sf"/>
</dbReference>
<dbReference type="STRING" id="8355.A0A1L8GCI2"/>
<dbReference type="KEGG" id="xla:108717276"/>
<name>A0A1L8GCI2_XENLA</name>
<dbReference type="SMART" id="SM00320">
    <property type="entry name" value="WD40"/>
    <property type="match status" value="5"/>
</dbReference>
<dbReference type="PROSITE" id="PS50082">
    <property type="entry name" value="WD_REPEATS_2"/>
    <property type="match status" value="2"/>
</dbReference>
<dbReference type="PANTHER" id="PTHR47822">
    <property type="entry name" value="CARBOHYDRATE BINDING DOMAIN CONTAINING PROTEIN"/>
    <property type="match status" value="1"/>
</dbReference>
<dbReference type="InterPro" id="IPR001680">
    <property type="entry name" value="WD40_rpt"/>
</dbReference>
<protein>
    <submittedName>
        <fullName evidence="2">Uncharacterized WD repeat-containing protein alr3466</fullName>
    </submittedName>
</protein>
<gene>
    <name evidence="2" type="primary">LOC108717276</name>
</gene>
<keyword evidence="1" id="KW-1185">Reference proteome</keyword>
<evidence type="ECO:0000313" key="2">
    <source>
        <dbReference type="RefSeq" id="XP_018119649.1"/>
    </source>
</evidence>
<dbReference type="CTD" id="108717276"/>
<dbReference type="OrthoDB" id="361494at2759"/>
<dbReference type="PANTHER" id="PTHR47822:SF3">
    <property type="entry name" value="ANAPHASE-PROMOTING COMPLEX SUBUNIT 4-LIKE WD40 DOMAIN-CONTAINING PROTEIN"/>
    <property type="match status" value="1"/>
</dbReference>
<dbReference type="PROSITE" id="PS50294">
    <property type="entry name" value="WD_REPEATS_REGION"/>
    <property type="match status" value="1"/>
</dbReference>
<reference evidence="2" key="1">
    <citation type="submission" date="2025-08" db="UniProtKB">
        <authorList>
            <consortium name="RefSeq"/>
        </authorList>
    </citation>
    <scope>IDENTIFICATION</scope>
    <source>
        <strain evidence="2">J_2021</strain>
        <tissue evidence="2">Erythrocytes</tissue>
    </source>
</reference>
<evidence type="ECO:0000313" key="1">
    <source>
        <dbReference type="Proteomes" id="UP000186698"/>
    </source>
</evidence>
<dbReference type="OMA" id="VHEIKLF"/>
<dbReference type="Pfam" id="PF00400">
    <property type="entry name" value="WD40"/>
    <property type="match status" value="4"/>
</dbReference>
<sequence>MSRRRLEEAILKSKVLGSCGESVDEGSEDEVVETYSDLFVRHHIPLAKDTHGIYSLRFSPNGKQLAAGFGNGAIQTINVESGRAELTLYSGQRSGQAVTALSYHPKSQNLLVAAGADGIISVYDIQSQLNVFSLTEQGNEINTMDFSMDGSLYGTAGKDRNIRLYDSHTNQVLDTVEALDSLNDDDVSLTRAHTRRIFALRFHPEEHHTFVTGGWDNSVKVWDKRITKEARSVIHGPHICGPGIDIKEGRIVTGSWVAQNALQLWDLRSSGLLQDIPFPASNLQGQFLYAVRFASDGLVVAGGSGSSSACAINFMTKEVLGEVCLRNKAVHSLDVSPGGHTVAVAGAGGNLHIAQFC</sequence>
<dbReference type="SUPFAM" id="SSF50978">
    <property type="entry name" value="WD40 repeat-like"/>
    <property type="match status" value="1"/>
</dbReference>
<proteinExistence type="predicted"/>
<dbReference type="Gene3D" id="2.130.10.10">
    <property type="entry name" value="YVTN repeat-like/Quinoprotein amine dehydrogenase"/>
    <property type="match status" value="2"/>
</dbReference>
<dbReference type="PaxDb" id="8355-A0A1L8GCI2"/>
<dbReference type="InterPro" id="IPR036322">
    <property type="entry name" value="WD40_repeat_dom_sf"/>
</dbReference>
<dbReference type="RefSeq" id="XP_018119649.1">
    <property type="nucleotide sequence ID" value="XM_018264160.2"/>
</dbReference>
<dbReference type="GeneID" id="108717276"/>